<dbReference type="PANTHER" id="PTHR24223:SF456">
    <property type="entry name" value="MULTIDRUG RESISTANCE-ASSOCIATED PROTEIN LETHAL(2)03659"/>
    <property type="match status" value="1"/>
</dbReference>
<dbReference type="AlphaFoldDB" id="A0A9W6T4X2"/>
<organism evidence="5 6">
    <name type="scientific">Candida boidinii</name>
    <name type="common">Yeast</name>
    <dbReference type="NCBI Taxonomy" id="5477"/>
    <lineage>
        <taxon>Eukaryota</taxon>
        <taxon>Fungi</taxon>
        <taxon>Dikarya</taxon>
        <taxon>Ascomycota</taxon>
        <taxon>Saccharomycotina</taxon>
        <taxon>Pichiomycetes</taxon>
        <taxon>Pichiales</taxon>
        <taxon>Pichiaceae</taxon>
        <taxon>Ogataea</taxon>
        <taxon>Ogataea/Candida clade</taxon>
    </lineage>
</organism>
<evidence type="ECO:0000256" key="2">
    <source>
        <dbReference type="ARBA" id="ARBA00009726"/>
    </source>
</evidence>
<name>A0A9W6T4X2_CANBO</name>
<dbReference type="SUPFAM" id="SSF52540">
    <property type="entry name" value="P-loop containing nucleoside triphosphate hydrolases"/>
    <property type="match status" value="1"/>
</dbReference>
<evidence type="ECO:0000313" key="5">
    <source>
        <dbReference type="EMBL" id="GME72760.1"/>
    </source>
</evidence>
<dbReference type="GO" id="GO:0016020">
    <property type="term" value="C:membrane"/>
    <property type="evidence" value="ECO:0007669"/>
    <property type="project" value="UniProtKB-SubCell"/>
</dbReference>
<reference evidence="5" key="1">
    <citation type="submission" date="2023-04" db="EMBL/GenBank/DDBJ databases">
        <title>Candida boidinii NBRC 10035.</title>
        <authorList>
            <person name="Ichikawa N."/>
            <person name="Sato H."/>
            <person name="Tonouchi N."/>
        </authorList>
    </citation>
    <scope>NUCLEOTIDE SEQUENCE</scope>
    <source>
        <strain evidence="5">NBRC 10035</strain>
    </source>
</reference>
<dbReference type="GO" id="GO:0042626">
    <property type="term" value="F:ATPase-coupled transmembrane transporter activity"/>
    <property type="evidence" value="ECO:0007669"/>
    <property type="project" value="TreeGrafter"/>
</dbReference>
<evidence type="ECO:0000256" key="4">
    <source>
        <dbReference type="ARBA" id="ARBA00022840"/>
    </source>
</evidence>
<dbReference type="PANTHER" id="PTHR24223">
    <property type="entry name" value="ATP-BINDING CASSETTE SUB-FAMILY C"/>
    <property type="match status" value="1"/>
</dbReference>
<keyword evidence="6" id="KW-1185">Reference proteome</keyword>
<keyword evidence="3" id="KW-0547">Nucleotide-binding</keyword>
<keyword evidence="4" id="KW-0067">ATP-binding</keyword>
<evidence type="ECO:0000313" key="6">
    <source>
        <dbReference type="Proteomes" id="UP001165120"/>
    </source>
</evidence>
<dbReference type="Proteomes" id="UP001165120">
    <property type="component" value="Unassembled WGS sequence"/>
</dbReference>
<comment type="similarity">
    <text evidence="2">Belongs to the ABC transporter superfamily. ABCC family. Conjugate transporter (TC 3.A.1.208) subfamily.</text>
</comment>
<dbReference type="EMBL" id="BSXN01001358">
    <property type="protein sequence ID" value="GME72760.1"/>
    <property type="molecule type" value="Genomic_DNA"/>
</dbReference>
<dbReference type="InterPro" id="IPR050173">
    <property type="entry name" value="ABC_transporter_C-like"/>
</dbReference>
<dbReference type="InterPro" id="IPR027417">
    <property type="entry name" value="P-loop_NTPase"/>
</dbReference>
<comment type="subcellular location">
    <subcellularLocation>
        <location evidence="1">Membrane</location>
        <topology evidence="1">Multi-pass membrane protein</topology>
    </subcellularLocation>
</comment>
<gene>
    <name evidence="5" type="ORF">Cboi02_000374700</name>
</gene>
<evidence type="ECO:0000256" key="3">
    <source>
        <dbReference type="ARBA" id="ARBA00022741"/>
    </source>
</evidence>
<protein>
    <submittedName>
        <fullName evidence="5">Unnamed protein product</fullName>
    </submittedName>
</protein>
<dbReference type="Gene3D" id="3.40.50.300">
    <property type="entry name" value="P-loop containing nucleotide triphosphate hydrolases"/>
    <property type="match status" value="1"/>
</dbReference>
<sequence length="86" mass="9927">MDEATSSVDYETDFKIQETIKNEFSHCTILCIAHRLKTILNYDRVLVLDKGEVSEFDTPINLFNSENGIFKQMCEKSNIKLSDFSN</sequence>
<dbReference type="GO" id="GO:0005524">
    <property type="term" value="F:ATP binding"/>
    <property type="evidence" value="ECO:0007669"/>
    <property type="project" value="UniProtKB-KW"/>
</dbReference>
<evidence type="ECO:0000256" key="1">
    <source>
        <dbReference type="ARBA" id="ARBA00004141"/>
    </source>
</evidence>
<proteinExistence type="inferred from homology"/>
<accession>A0A9W6T4X2</accession>
<comment type="caution">
    <text evidence="5">The sequence shown here is derived from an EMBL/GenBank/DDBJ whole genome shotgun (WGS) entry which is preliminary data.</text>
</comment>